<keyword evidence="2" id="KW-1185">Reference proteome</keyword>
<gene>
    <name evidence="1" type="ORF">SISNIDRAFT_470934</name>
</gene>
<name>A0A164N8T2_9AGAM</name>
<evidence type="ECO:0000313" key="2">
    <source>
        <dbReference type="Proteomes" id="UP000076722"/>
    </source>
</evidence>
<accession>A0A164N8T2</accession>
<dbReference type="Proteomes" id="UP000076722">
    <property type="component" value="Unassembled WGS sequence"/>
</dbReference>
<dbReference type="EMBL" id="KV419449">
    <property type="protein sequence ID" value="KZS87462.1"/>
    <property type="molecule type" value="Genomic_DNA"/>
</dbReference>
<reference evidence="1 2" key="1">
    <citation type="journal article" date="2016" name="Mol. Biol. Evol.">
        <title>Comparative Genomics of Early-Diverging Mushroom-Forming Fungi Provides Insights into the Origins of Lignocellulose Decay Capabilities.</title>
        <authorList>
            <person name="Nagy L.G."/>
            <person name="Riley R."/>
            <person name="Tritt A."/>
            <person name="Adam C."/>
            <person name="Daum C."/>
            <person name="Floudas D."/>
            <person name="Sun H."/>
            <person name="Yadav J.S."/>
            <person name="Pangilinan J."/>
            <person name="Larsson K.H."/>
            <person name="Matsuura K."/>
            <person name="Barry K."/>
            <person name="Labutti K."/>
            <person name="Kuo R."/>
            <person name="Ohm R.A."/>
            <person name="Bhattacharya S.S."/>
            <person name="Shirouzu T."/>
            <person name="Yoshinaga Y."/>
            <person name="Martin F.M."/>
            <person name="Grigoriev I.V."/>
            <person name="Hibbett D.S."/>
        </authorList>
    </citation>
    <scope>NUCLEOTIDE SEQUENCE [LARGE SCALE GENOMIC DNA]</scope>
    <source>
        <strain evidence="1 2">HHB9708</strain>
    </source>
</reference>
<evidence type="ECO:0000313" key="1">
    <source>
        <dbReference type="EMBL" id="KZS87462.1"/>
    </source>
</evidence>
<dbReference type="AlphaFoldDB" id="A0A164N8T2"/>
<organism evidence="1 2">
    <name type="scientific">Sistotremastrum niveocremeum HHB9708</name>
    <dbReference type="NCBI Taxonomy" id="1314777"/>
    <lineage>
        <taxon>Eukaryota</taxon>
        <taxon>Fungi</taxon>
        <taxon>Dikarya</taxon>
        <taxon>Basidiomycota</taxon>
        <taxon>Agaricomycotina</taxon>
        <taxon>Agaricomycetes</taxon>
        <taxon>Sistotremastrales</taxon>
        <taxon>Sistotremastraceae</taxon>
        <taxon>Sertulicium</taxon>
        <taxon>Sertulicium niveocremeum</taxon>
    </lineage>
</organism>
<sequence length="171" mass="19182">MPEASRPCQQIDQRIKEAAARFAKVDNSILLSAGIFFSPSKAEIGIMGESRTAVHTNAVPLCSGTEAEDLTSNRNWKVLRVRYQRSNLVYLINFKILPRHRTSDLPQDSFLRCKGRRSAAKVLRGLSLMRTVFQDHTFLLVFMGGCPRLCALHQGPNCIQALKLTKLKVVL</sequence>
<proteinExistence type="predicted"/>
<protein>
    <submittedName>
        <fullName evidence="1">Uncharacterized protein</fullName>
    </submittedName>
</protein>